<dbReference type="PANTHER" id="PTHR31435:SF10">
    <property type="entry name" value="BSR4717 PROTEIN"/>
    <property type="match status" value="1"/>
</dbReference>
<dbReference type="PANTHER" id="PTHR31435">
    <property type="entry name" value="PROTEIN NATD1"/>
    <property type="match status" value="1"/>
</dbReference>
<dbReference type="Gene3D" id="3.40.630.30">
    <property type="match status" value="1"/>
</dbReference>
<reference evidence="3 4" key="1">
    <citation type="submission" date="2020-10" db="EMBL/GenBank/DDBJ databases">
        <title>Blautia liquoris sp.nov., isolated from the mud in a fermentation cellar used for the production of Chinese strong-flavoured liquor.</title>
        <authorList>
            <person name="Lu L."/>
        </authorList>
    </citation>
    <scope>NUCLEOTIDE SEQUENCE [LARGE SCALE GENOMIC DNA]</scope>
    <source>
        <strain evidence="3 4">LZLJ-3</strain>
    </source>
</reference>
<feature type="domain" description="N-acetyltransferase" evidence="1">
    <location>
        <begin position="1"/>
        <end position="90"/>
    </location>
</feature>
<dbReference type="InterPro" id="IPR016181">
    <property type="entry name" value="Acyl_CoA_acyltransferase"/>
</dbReference>
<dbReference type="GO" id="GO:0016747">
    <property type="term" value="F:acyltransferase activity, transferring groups other than amino-acyl groups"/>
    <property type="evidence" value="ECO:0007669"/>
    <property type="project" value="InterPro"/>
</dbReference>
<evidence type="ECO:0000313" key="3">
    <source>
        <dbReference type="EMBL" id="QOV20433.1"/>
    </source>
</evidence>
<protein>
    <submittedName>
        <fullName evidence="3">N-acetyltransferase</fullName>
    </submittedName>
</protein>
<dbReference type="RefSeq" id="WP_193736753.1">
    <property type="nucleotide sequence ID" value="NZ_CP063304.1"/>
</dbReference>
<dbReference type="SUPFAM" id="SSF55729">
    <property type="entry name" value="Acyl-CoA N-acyltransferases (Nat)"/>
    <property type="match status" value="1"/>
</dbReference>
<dbReference type="InterPro" id="IPR000182">
    <property type="entry name" value="GNAT_dom"/>
</dbReference>
<dbReference type="InterPro" id="IPR031165">
    <property type="entry name" value="GNAT_YJDJ"/>
</dbReference>
<name>A0A7M2RJD8_9FIRM</name>
<proteinExistence type="predicted"/>
<evidence type="ECO:0000259" key="2">
    <source>
        <dbReference type="PROSITE" id="PS51729"/>
    </source>
</evidence>
<dbReference type="AlphaFoldDB" id="A0A7M2RJD8"/>
<gene>
    <name evidence="3" type="ORF">INP51_05670</name>
</gene>
<dbReference type="EMBL" id="CP063304">
    <property type="protein sequence ID" value="QOV20433.1"/>
    <property type="molecule type" value="Genomic_DNA"/>
</dbReference>
<feature type="domain" description="N-acetyltransferase" evidence="2">
    <location>
        <begin position="2"/>
        <end position="90"/>
    </location>
</feature>
<dbReference type="PROSITE" id="PS51186">
    <property type="entry name" value="GNAT"/>
    <property type="match status" value="1"/>
</dbReference>
<evidence type="ECO:0000259" key="1">
    <source>
        <dbReference type="PROSITE" id="PS51186"/>
    </source>
</evidence>
<dbReference type="Pfam" id="PF14542">
    <property type="entry name" value="Acetyltransf_CG"/>
    <property type="match status" value="1"/>
</dbReference>
<dbReference type="KEGG" id="bliq:INP51_05670"/>
<evidence type="ECO:0000313" key="4">
    <source>
        <dbReference type="Proteomes" id="UP000593601"/>
    </source>
</evidence>
<sequence>MEIKKGENRFYLVDEQKREAGEITWHLFEDHVWVIDRTYVSSDFRGQGIAGILLDTLAEYARKEDIKLIPMCSYAEKQFKIKKEYQDIIY</sequence>
<accession>A0A7M2RJD8</accession>
<dbReference type="PROSITE" id="PS51729">
    <property type="entry name" value="GNAT_YJDJ"/>
    <property type="match status" value="1"/>
</dbReference>
<dbReference type="InterPro" id="IPR045057">
    <property type="entry name" value="Gcn5-rel_NAT"/>
</dbReference>
<keyword evidence="3" id="KW-0808">Transferase</keyword>
<keyword evidence="4" id="KW-1185">Reference proteome</keyword>
<organism evidence="3 4">
    <name type="scientific">Blautia liquoris</name>
    <dbReference type="NCBI Taxonomy" id="2779518"/>
    <lineage>
        <taxon>Bacteria</taxon>
        <taxon>Bacillati</taxon>
        <taxon>Bacillota</taxon>
        <taxon>Clostridia</taxon>
        <taxon>Lachnospirales</taxon>
        <taxon>Lachnospiraceae</taxon>
        <taxon>Blautia</taxon>
    </lineage>
</organism>
<dbReference type="Proteomes" id="UP000593601">
    <property type="component" value="Chromosome"/>
</dbReference>
<dbReference type="CDD" id="cd04301">
    <property type="entry name" value="NAT_SF"/>
    <property type="match status" value="1"/>
</dbReference>